<dbReference type="AlphaFoldDB" id="A0A2H0CV60"/>
<comment type="similarity">
    <text evidence="2">Belongs to the MsrB Met sulfoxide reductase family.</text>
</comment>
<dbReference type="PROSITE" id="PS51790">
    <property type="entry name" value="MSRB"/>
    <property type="match status" value="1"/>
</dbReference>
<dbReference type="PANTHER" id="PTHR10173:SF52">
    <property type="entry name" value="METHIONINE-R-SULFOXIDE REDUCTASE B1"/>
    <property type="match status" value="1"/>
</dbReference>
<comment type="caution">
    <text evidence="9">The sequence shown here is derived from an EMBL/GenBank/DDBJ whole genome shotgun (WGS) entry which is preliminary data.</text>
</comment>
<proteinExistence type="inferred from homology"/>
<dbReference type="SUPFAM" id="SSF51316">
    <property type="entry name" value="Mss4-like"/>
    <property type="match status" value="1"/>
</dbReference>
<evidence type="ECO:0000256" key="4">
    <source>
        <dbReference type="ARBA" id="ARBA00022723"/>
    </source>
</evidence>
<keyword evidence="5" id="KW-0862">Zinc</keyword>
<protein>
    <recommendedName>
        <fullName evidence="3">peptide-methionine (R)-S-oxide reductase</fullName>
        <ecNumber evidence="3">1.8.4.12</ecNumber>
    </recommendedName>
</protein>
<evidence type="ECO:0000256" key="5">
    <source>
        <dbReference type="ARBA" id="ARBA00022833"/>
    </source>
</evidence>
<dbReference type="Proteomes" id="UP000230638">
    <property type="component" value="Unassembled WGS sequence"/>
</dbReference>
<dbReference type="GO" id="GO:0046872">
    <property type="term" value="F:metal ion binding"/>
    <property type="evidence" value="ECO:0007669"/>
    <property type="project" value="UniProtKB-KW"/>
</dbReference>
<dbReference type="FunFam" id="2.170.150.20:FF:000001">
    <property type="entry name" value="Peptide methionine sulfoxide reductase MsrB"/>
    <property type="match status" value="1"/>
</dbReference>
<dbReference type="Gene3D" id="2.170.150.20">
    <property type="entry name" value="Peptide methionine sulfoxide reductase"/>
    <property type="match status" value="1"/>
</dbReference>
<comment type="cofactor">
    <cofactor evidence="1">
        <name>Zn(2+)</name>
        <dbReference type="ChEBI" id="CHEBI:29105"/>
    </cofactor>
</comment>
<dbReference type="GO" id="GO:0005737">
    <property type="term" value="C:cytoplasm"/>
    <property type="evidence" value="ECO:0007669"/>
    <property type="project" value="TreeGrafter"/>
</dbReference>
<reference evidence="9 10" key="1">
    <citation type="submission" date="2017-09" db="EMBL/GenBank/DDBJ databases">
        <title>Depth-based differentiation of microbial function through sediment-hosted aquifers and enrichment of novel symbionts in the deep terrestrial subsurface.</title>
        <authorList>
            <person name="Probst A.J."/>
            <person name="Ladd B."/>
            <person name="Jarett J.K."/>
            <person name="Geller-Mcgrath D.E."/>
            <person name="Sieber C.M."/>
            <person name="Emerson J.B."/>
            <person name="Anantharaman K."/>
            <person name="Thomas B.C."/>
            <person name="Malmstrom R."/>
            <person name="Stieglmeier M."/>
            <person name="Klingl A."/>
            <person name="Woyke T."/>
            <person name="Ryan C.M."/>
            <person name="Banfield J.F."/>
        </authorList>
    </citation>
    <scope>NUCLEOTIDE SEQUENCE [LARGE SCALE GENOMIC DNA]</scope>
    <source>
        <strain evidence="9">CG22_combo_CG10-13_8_21_14_all_47_15</strain>
    </source>
</reference>
<evidence type="ECO:0000256" key="3">
    <source>
        <dbReference type="ARBA" id="ARBA00012499"/>
    </source>
</evidence>
<dbReference type="GO" id="GO:0033743">
    <property type="term" value="F:peptide-methionine (R)-S-oxide reductase activity"/>
    <property type="evidence" value="ECO:0007669"/>
    <property type="project" value="UniProtKB-EC"/>
</dbReference>
<evidence type="ECO:0000256" key="6">
    <source>
        <dbReference type="ARBA" id="ARBA00023002"/>
    </source>
</evidence>
<sequence length="136" mass="15348">MRMRGDKIKKTEEEWRNELTPEEYAVLREKGTERPFSGKFTDTKEKGEFLCKACGNKLFSSDTKFDSGTGWPSFDKAIPDAIRYRIDTAGGTERTEVVCAKCGSHLGHVFDDGPTDTGKRYCINSVCLEHGNKKEK</sequence>
<dbReference type="NCBIfam" id="TIGR00357">
    <property type="entry name" value="peptide-methionine (R)-S-oxide reductase MsrB"/>
    <property type="match status" value="1"/>
</dbReference>
<dbReference type="InterPro" id="IPR002579">
    <property type="entry name" value="Met_Sox_Rdtase_MsrB_dom"/>
</dbReference>
<accession>A0A2H0CV60</accession>
<evidence type="ECO:0000313" key="10">
    <source>
        <dbReference type="Proteomes" id="UP000230638"/>
    </source>
</evidence>
<evidence type="ECO:0000256" key="2">
    <source>
        <dbReference type="ARBA" id="ARBA00007174"/>
    </source>
</evidence>
<name>A0A2H0CV60_9BACT</name>
<dbReference type="EC" id="1.8.4.12" evidence="3"/>
<organism evidence="9 10">
    <name type="scientific">Candidatus Lloydbacteria bacterium CG22_combo_CG10-13_8_21_14_all_47_15</name>
    <dbReference type="NCBI Taxonomy" id="1974635"/>
    <lineage>
        <taxon>Bacteria</taxon>
        <taxon>Candidatus Lloydiibacteriota</taxon>
    </lineage>
</organism>
<dbReference type="GO" id="GO:0006979">
    <property type="term" value="P:response to oxidative stress"/>
    <property type="evidence" value="ECO:0007669"/>
    <property type="project" value="InterPro"/>
</dbReference>
<comment type="catalytic activity">
    <reaction evidence="7">
        <text>L-methionyl-[protein] + [thioredoxin]-disulfide + H2O = L-methionyl-(R)-S-oxide-[protein] + [thioredoxin]-dithiol</text>
        <dbReference type="Rhea" id="RHEA:24164"/>
        <dbReference type="Rhea" id="RHEA-COMP:10698"/>
        <dbReference type="Rhea" id="RHEA-COMP:10700"/>
        <dbReference type="Rhea" id="RHEA-COMP:12313"/>
        <dbReference type="Rhea" id="RHEA-COMP:12314"/>
        <dbReference type="ChEBI" id="CHEBI:15377"/>
        <dbReference type="ChEBI" id="CHEBI:16044"/>
        <dbReference type="ChEBI" id="CHEBI:29950"/>
        <dbReference type="ChEBI" id="CHEBI:45764"/>
        <dbReference type="ChEBI" id="CHEBI:50058"/>
        <dbReference type="EC" id="1.8.4.12"/>
    </reaction>
</comment>
<dbReference type="GO" id="GO:0030091">
    <property type="term" value="P:protein repair"/>
    <property type="evidence" value="ECO:0007669"/>
    <property type="project" value="InterPro"/>
</dbReference>
<keyword evidence="4" id="KW-0479">Metal-binding</keyword>
<evidence type="ECO:0000313" key="9">
    <source>
        <dbReference type="EMBL" id="PIP73825.1"/>
    </source>
</evidence>
<dbReference type="PANTHER" id="PTHR10173">
    <property type="entry name" value="METHIONINE SULFOXIDE REDUCTASE"/>
    <property type="match status" value="1"/>
</dbReference>
<keyword evidence="6" id="KW-0560">Oxidoreductase</keyword>
<evidence type="ECO:0000259" key="8">
    <source>
        <dbReference type="PROSITE" id="PS51790"/>
    </source>
</evidence>
<dbReference type="Pfam" id="PF01641">
    <property type="entry name" value="SelR"/>
    <property type="match status" value="1"/>
</dbReference>
<dbReference type="InterPro" id="IPR011057">
    <property type="entry name" value="Mss4-like_sf"/>
</dbReference>
<gene>
    <name evidence="9" type="primary">msrB</name>
    <name evidence="9" type="ORF">COW88_00730</name>
</gene>
<dbReference type="EMBL" id="PCTL01000005">
    <property type="protein sequence ID" value="PIP73825.1"/>
    <property type="molecule type" value="Genomic_DNA"/>
</dbReference>
<feature type="domain" description="MsrB" evidence="8">
    <location>
        <begin position="12"/>
        <end position="133"/>
    </location>
</feature>
<evidence type="ECO:0000256" key="1">
    <source>
        <dbReference type="ARBA" id="ARBA00001947"/>
    </source>
</evidence>
<evidence type="ECO:0000256" key="7">
    <source>
        <dbReference type="ARBA" id="ARBA00048488"/>
    </source>
</evidence>
<dbReference type="InterPro" id="IPR028427">
    <property type="entry name" value="Met_Sox_Rdtase_MsrB"/>
</dbReference>